<keyword evidence="8" id="KW-1185">Reference proteome</keyword>
<dbReference type="Pfam" id="PF00501">
    <property type="entry name" value="AMP-binding"/>
    <property type="match status" value="1"/>
</dbReference>
<evidence type="ECO:0000313" key="8">
    <source>
        <dbReference type="Proteomes" id="UP000065641"/>
    </source>
</evidence>
<evidence type="ECO:0000256" key="2">
    <source>
        <dbReference type="ARBA" id="ARBA00022598"/>
    </source>
</evidence>
<dbReference type="PATRIC" id="fig|1249552.3.peg.1737"/>
<dbReference type="InterPro" id="IPR042099">
    <property type="entry name" value="ANL_N_sf"/>
</dbReference>
<evidence type="ECO:0000313" key="7">
    <source>
        <dbReference type="EMBL" id="ALO46384.1"/>
    </source>
</evidence>
<dbReference type="GO" id="GO:0030729">
    <property type="term" value="F:acetoacetate-CoA ligase activity"/>
    <property type="evidence" value="ECO:0007669"/>
    <property type="project" value="InterPro"/>
</dbReference>
<dbReference type="Proteomes" id="UP000065641">
    <property type="component" value="Chromosome"/>
</dbReference>
<protein>
    <submittedName>
        <fullName evidence="7">Acetoacetyl-CoA synthetase</fullName>
    </submittedName>
</protein>
<dbReference type="Gene3D" id="3.40.50.12780">
    <property type="entry name" value="N-terminal domain of ligase-like"/>
    <property type="match status" value="1"/>
</dbReference>
<gene>
    <name evidence="7" type="ORF">PS2015_1733</name>
</gene>
<feature type="domain" description="Acetyl-coenzyme A synthetase N-terminal" evidence="6">
    <location>
        <begin position="38"/>
        <end position="94"/>
    </location>
</feature>
<name>A0A0S2KDJ7_9GAMM</name>
<dbReference type="PROSITE" id="PS00455">
    <property type="entry name" value="AMP_BINDING"/>
    <property type="match status" value="1"/>
</dbReference>
<dbReference type="Gene3D" id="3.30.300.30">
    <property type="match status" value="1"/>
</dbReference>
<dbReference type="RefSeq" id="WP_237113300.1">
    <property type="nucleotide sequence ID" value="NZ_CP013189.1"/>
</dbReference>
<comment type="similarity">
    <text evidence="1">Belongs to the ATP-dependent AMP-binding enzyme family.</text>
</comment>
<proteinExistence type="inferred from homology"/>
<dbReference type="InterPro" id="IPR032387">
    <property type="entry name" value="ACAS_N"/>
</dbReference>
<feature type="domain" description="AMP-dependent synthetase/ligase" evidence="5">
    <location>
        <begin position="101"/>
        <end position="473"/>
    </location>
</feature>
<keyword evidence="3" id="KW-0547">Nucleotide-binding</keyword>
<organism evidence="7 8">
    <name type="scientific">Pseudohongiella spirulinae</name>
    <dbReference type="NCBI Taxonomy" id="1249552"/>
    <lineage>
        <taxon>Bacteria</taxon>
        <taxon>Pseudomonadati</taxon>
        <taxon>Pseudomonadota</taxon>
        <taxon>Gammaproteobacteria</taxon>
        <taxon>Pseudomonadales</taxon>
        <taxon>Pseudohongiellaceae</taxon>
        <taxon>Pseudohongiella</taxon>
    </lineage>
</organism>
<dbReference type="EMBL" id="CP013189">
    <property type="protein sequence ID" value="ALO46384.1"/>
    <property type="molecule type" value="Genomic_DNA"/>
</dbReference>
<dbReference type="InterPro" id="IPR005914">
    <property type="entry name" value="Acac_CoA_synth"/>
</dbReference>
<keyword evidence="2" id="KW-0436">Ligase</keyword>
<keyword evidence="4" id="KW-0067">ATP-binding</keyword>
<evidence type="ECO:0000256" key="4">
    <source>
        <dbReference type="ARBA" id="ARBA00022840"/>
    </source>
</evidence>
<dbReference type="PANTHER" id="PTHR42921:SF1">
    <property type="entry name" value="ACETOACETYL-COA SYNTHETASE"/>
    <property type="match status" value="1"/>
</dbReference>
<dbReference type="GO" id="GO:0006629">
    <property type="term" value="P:lipid metabolic process"/>
    <property type="evidence" value="ECO:0007669"/>
    <property type="project" value="InterPro"/>
</dbReference>
<dbReference type="PANTHER" id="PTHR42921">
    <property type="entry name" value="ACETOACETYL-COA SYNTHETASE"/>
    <property type="match status" value="1"/>
</dbReference>
<dbReference type="InterPro" id="IPR045851">
    <property type="entry name" value="AMP-bd_C_sf"/>
</dbReference>
<dbReference type="STRING" id="1249552.PS2015_1733"/>
<dbReference type="KEGG" id="pspi:PS2015_1733"/>
<dbReference type="SUPFAM" id="SSF56801">
    <property type="entry name" value="Acetyl-CoA synthetase-like"/>
    <property type="match status" value="1"/>
</dbReference>
<dbReference type="InterPro" id="IPR000873">
    <property type="entry name" value="AMP-dep_synth/lig_dom"/>
</dbReference>
<dbReference type="InterPro" id="IPR020845">
    <property type="entry name" value="AMP-binding_CS"/>
</dbReference>
<dbReference type="GO" id="GO:0005524">
    <property type="term" value="F:ATP binding"/>
    <property type="evidence" value="ECO:0007669"/>
    <property type="project" value="UniProtKB-KW"/>
</dbReference>
<evidence type="ECO:0000259" key="6">
    <source>
        <dbReference type="Pfam" id="PF16177"/>
    </source>
</evidence>
<dbReference type="NCBIfam" id="NF002937">
    <property type="entry name" value="PRK03584.1"/>
    <property type="match status" value="1"/>
</dbReference>
<dbReference type="Pfam" id="PF16177">
    <property type="entry name" value="ACAS_N"/>
    <property type="match status" value="1"/>
</dbReference>
<dbReference type="AlphaFoldDB" id="A0A0S2KDJ7"/>
<reference evidence="7 8" key="1">
    <citation type="submission" date="2015-11" db="EMBL/GenBank/DDBJ databases">
        <authorList>
            <person name="Zhang Y."/>
            <person name="Guo Z."/>
        </authorList>
    </citation>
    <scope>NUCLEOTIDE SEQUENCE [LARGE SCALE GENOMIC DNA]</scope>
    <source>
        <strain evidence="7 8">KCTC 32221</strain>
    </source>
</reference>
<evidence type="ECO:0000256" key="3">
    <source>
        <dbReference type="ARBA" id="ARBA00022741"/>
    </source>
</evidence>
<dbReference type="NCBIfam" id="TIGR01217">
    <property type="entry name" value="ac_ac_CoA_syn"/>
    <property type="match status" value="1"/>
</dbReference>
<sequence length="649" mass="72724" precursor="true">MKLKQLTPARFDWHHTPATDCHMLDFARQVQQEPIDSYEQLHHWSVTEREAFWQACMEQTGVITQQRGSQVLNRGEQIWQDQWFADTTLNYAENLLRFRDTHTALIFCDELGHRQRISYHQLRQQVARLSVWLQEQGVQTGDRVAGFTANRIETVIAMLASTALGAVWTSCSPDFGFNGVIDRFSQTEPVILFAVSSHCYAGKIHQHQENLKKLCLQLPSVRHLVLLPEIYQQEKVTIDAACAVTEWTQALTRPAGSIAFKAVPFNHPLFIMYSSGTTGAPKCITHGHGGTLLQHRKEHHLHLNLKREDVLFYFTTCGWMMWNWLISGLASGATLVLYDGSPFHPQPSILFDLADSLGISIFGTSARYLASAEQAKLNPLRSHRLSRLHTVLSTGSPLSESSFDYVHQQISPTAAIQSMSGGTDILSCFVLGCPLLPVYRGQIQCAGLGMDVAVFNDSGKQVIEEQGELVCRQSFPSMPVGFWNDDQQRKYRAAYFERFPNFWCQGDLAEQSDSGSWVIHGRSDTVLNPGGVRIGTAELYRQLEGLYPVRDAVAVGQQWQGDVRIVLFVQLADNVPLDDLLIARIKQAIRQGASPRHVPALICQVKNIPRTLNGKLAEVAVRDTIHGKTVANKAALLNPEALTEYENLV</sequence>
<accession>A0A0S2KDJ7</accession>
<evidence type="ECO:0000259" key="5">
    <source>
        <dbReference type="Pfam" id="PF00501"/>
    </source>
</evidence>
<evidence type="ECO:0000256" key="1">
    <source>
        <dbReference type="ARBA" id="ARBA00006432"/>
    </source>
</evidence>